<keyword evidence="3 6" id="KW-0238">DNA-binding</keyword>
<dbReference type="RefSeq" id="XP_013091187.2">
    <property type="nucleotide sequence ID" value="XM_013235733.2"/>
</dbReference>
<proteinExistence type="predicted"/>
<feature type="compositionally biased region" description="Low complexity" evidence="7">
    <location>
        <begin position="10"/>
        <end position="19"/>
    </location>
</feature>
<organism evidence="9 10">
    <name type="scientific">Biomphalaria glabrata</name>
    <name type="common">Bloodfluke planorb</name>
    <name type="synonym">Freshwater snail</name>
    <dbReference type="NCBI Taxonomy" id="6526"/>
    <lineage>
        <taxon>Eukaryota</taxon>
        <taxon>Metazoa</taxon>
        <taxon>Spiralia</taxon>
        <taxon>Lophotrochozoa</taxon>
        <taxon>Mollusca</taxon>
        <taxon>Gastropoda</taxon>
        <taxon>Heterobranchia</taxon>
        <taxon>Euthyneura</taxon>
        <taxon>Panpulmonata</taxon>
        <taxon>Hygrophila</taxon>
        <taxon>Lymnaeoidea</taxon>
        <taxon>Planorbidae</taxon>
        <taxon>Biomphalaria</taxon>
    </lineage>
</organism>
<reference evidence="9" key="1">
    <citation type="submission" date="2020-05" db="UniProtKB">
        <authorList>
            <consortium name="EnsemblMetazoa"/>
        </authorList>
    </citation>
    <scope>IDENTIFICATION</scope>
    <source>
        <strain evidence="9">BB02</strain>
    </source>
</reference>
<keyword evidence="5 6" id="KW-0539">Nucleus</keyword>
<accession>A0A2C9K7I9</accession>
<feature type="region of interest" description="Disordered" evidence="7">
    <location>
        <begin position="279"/>
        <end position="325"/>
    </location>
</feature>
<dbReference type="SUPFAM" id="SSF47095">
    <property type="entry name" value="HMG-box"/>
    <property type="match status" value="1"/>
</dbReference>
<name>A0A2C9K7I9_BIOGL</name>
<feature type="domain" description="HMG box" evidence="8">
    <location>
        <begin position="103"/>
        <end position="171"/>
    </location>
</feature>
<dbReference type="SMART" id="SM00398">
    <property type="entry name" value="HMG"/>
    <property type="match status" value="1"/>
</dbReference>
<evidence type="ECO:0000256" key="2">
    <source>
        <dbReference type="ARBA" id="ARBA00023015"/>
    </source>
</evidence>
<evidence type="ECO:0000256" key="6">
    <source>
        <dbReference type="PROSITE-ProRule" id="PRU00267"/>
    </source>
</evidence>
<sequence>MNDRERSRSPRPSSTTSPRAHLASPSYSRETSEGKMTIDLTCTIPHLATSANKGHPTAGIGVDDPRFSQQIQEAVSHVLDGYDWSLVTTPARSQNGEKRKPHIKRPMNAFMVWAQAARRKLADQYPHLHNAELSKTLGKLWRLLNEGEKKPFVEEAERLRVQHKKDHPDYKYQPRRRKAPKGGSATSGGAHTSKSSQAGRDTSSASDDCDSECSSQQGNSNGPPTPPVTPNQQDPVVLKCMYERRAHRGYIMGPSGHPIDFSRMDLSPEVIEQFDDQDLDQYLPPPGVPHPQHHPDSSYPPCYMSGPMQTSANSGSGWSSQYGRMSAPGTSSCLTSYMTHGPTTSYNLSEQGPSTTRSPPLNSTPVGSAPQSSPTSLSGSDNFLHANTSSSECKYPNDESCSVKLEQQSHGMRPITLQSQYRCDSKYDQSSYNSNQVRYEGPYNHMSSPYSAQNSPSLLSSTGYQYTMGLHRQGMFSAIPAAGPSEQTWERFG</sequence>
<evidence type="ECO:0000313" key="10">
    <source>
        <dbReference type="Proteomes" id="UP000076420"/>
    </source>
</evidence>
<dbReference type="KEGG" id="bgt:106074855"/>
<dbReference type="PANTHER" id="PTHR45803:SF5">
    <property type="entry name" value="SOX100B"/>
    <property type="match status" value="1"/>
</dbReference>
<dbReference type="Pfam" id="PF00505">
    <property type="entry name" value="HMG_box"/>
    <property type="match status" value="1"/>
</dbReference>
<evidence type="ECO:0000256" key="4">
    <source>
        <dbReference type="ARBA" id="ARBA00023163"/>
    </source>
</evidence>
<dbReference type="InterPro" id="IPR022151">
    <property type="entry name" value="Sox_N"/>
</dbReference>
<feature type="DNA-binding region" description="HMG box" evidence="6">
    <location>
        <begin position="103"/>
        <end position="171"/>
    </location>
</feature>
<dbReference type="Proteomes" id="UP000076420">
    <property type="component" value="Unassembled WGS sequence"/>
</dbReference>
<dbReference type="FunFam" id="1.10.30.10:FF:000004">
    <property type="entry name" value="Transcription factor SOX-10"/>
    <property type="match status" value="1"/>
</dbReference>
<dbReference type="OrthoDB" id="6247875at2759"/>
<gene>
    <name evidence="9" type="primary">106074855</name>
</gene>
<keyword evidence="2" id="KW-0805">Transcription regulation</keyword>
<dbReference type="PANTHER" id="PTHR45803">
    <property type="entry name" value="SOX100B"/>
    <property type="match status" value="1"/>
</dbReference>
<dbReference type="EnsemblMetazoa" id="BGLB016248-RA">
    <property type="protein sequence ID" value="BGLB016248-PA"/>
    <property type="gene ID" value="BGLB016248"/>
</dbReference>
<dbReference type="AlphaFoldDB" id="A0A2C9K7I9"/>
<feature type="region of interest" description="Disordered" evidence="7">
    <location>
        <begin position="343"/>
        <end position="397"/>
    </location>
</feature>
<evidence type="ECO:0000259" key="8">
    <source>
        <dbReference type="PROSITE" id="PS50118"/>
    </source>
</evidence>
<dbReference type="GO" id="GO:0005634">
    <property type="term" value="C:nucleus"/>
    <property type="evidence" value="ECO:0007669"/>
    <property type="project" value="UniProtKB-SubCell"/>
</dbReference>
<dbReference type="VEuPathDB" id="VectorBase:BGLB016248"/>
<dbReference type="GO" id="GO:0000981">
    <property type="term" value="F:DNA-binding transcription factor activity, RNA polymerase II-specific"/>
    <property type="evidence" value="ECO:0007669"/>
    <property type="project" value="TreeGrafter"/>
</dbReference>
<feature type="compositionally biased region" description="Polar residues" evidence="7">
    <location>
        <begin position="307"/>
        <end position="325"/>
    </location>
</feature>
<dbReference type="Pfam" id="PF12444">
    <property type="entry name" value="Sox_N"/>
    <property type="match status" value="1"/>
</dbReference>
<evidence type="ECO:0000256" key="1">
    <source>
        <dbReference type="ARBA" id="ARBA00004123"/>
    </source>
</evidence>
<protein>
    <recommendedName>
        <fullName evidence="8">HMG box domain-containing protein</fullName>
    </recommendedName>
</protein>
<evidence type="ECO:0000256" key="7">
    <source>
        <dbReference type="SAM" id="MobiDB-lite"/>
    </source>
</evidence>
<dbReference type="InterPro" id="IPR009071">
    <property type="entry name" value="HMG_box_dom"/>
</dbReference>
<comment type="subcellular location">
    <subcellularLocation>
        <location evidence="1">Nucleus</location>
    </subcellularLocation>
</comment>
<dbReference type="CDD" id="cd22031">
    <property type="entry name" value="HMG-box_SoxE"/>
    <property type="match status" value="1"/>
</dbReference>
<keyword evidence="4" id="KW-0804">Transcription</keyword>
<feature type="region of interest" description="Disordered" evidence="7">
    <location>
        <begin position="1"/>
        <end position="34"/>
    </location>
</feature>
<feature type="compositionally biased region" description="Polar residues" evidence="7">
    <location>
        <begin position="343"/>
        <end position="392"/>
    </location>
</feature>
<dbReference type="VEuPathDB" id="VectorBase:BGLAX_039213"/>
<feature type="compositionally biased region" description="Low complexity" evidence="7">
    <location>
        <begin position="181"/>
        <end position="206"/>
    </location>
</feature>
<feature type="compositionally biased region" description="Basic and acidic residues" evidence="7">
    <location>
        <begin position="155"/>
        <end position="172"/>
    </location>
</feature>
<dbReference type="PROSITE" id="PS50118">
    <property type="entry name" value="HMG_BOX_2"/>
    <property type="match status" value="1"/>
</dbReference>
<dbReference type="GO" id="GO:0000978">
    <property type="term" value="F:RNA polymerase II cis-regulatory region sequence-specific DNA binding"/>
    <property type="evidence" value="ECO:0007669"/>
    <property type="project" value="TreeGrafter"/>
</dbReference>
<dbReference type="InterPro" id="IPR036910">
    <property type="entry name" value="HMG_box_dom_sf"/>
</dbReference>
<evidence type="ECO:0000256" key="3">
    <source>
        <dbReference type="ARBA" id="ARBA00023125"/>
    </source>
</evidence>
<feature type="region of interest" description="Disordered" evidence="7">
    <location>
        <begin position="155"/>
        <end position="233"/>
    </location>
</feature>
<evidence type="ECO:0000256" key="5">
    <source>
        <dbReference type="ARBA" id="ARBA00023242"/>
    </source>
</evidence>
<dbReference type="InterPro" id="IPR050917">
    <property type="entry name" value="SOX_TF"/>
</dbReference>
<dbReference type="Gene3D" id="1.10.30.10">
    <property type="entry name" value="High mobility group box domain"/>
    <property type="match status" value="1"/>
</dbReference>
<dbReference type="STRING" id="6526.A0A2C9K7I9"/>
<evidence type="ECO:0000313" key="9">
    <source>
        <dbReference type="EnsemblMetazoa" id="BGLB016248-PA"/>
    </source>
</evidence>